<gene>
    <name evidence="1" type="ORF">AV530_016758</name>
</gene>
<evidence type="ECO:0000313" key="1">
    <source>
        <dbReference type="EMBL" id="OPJ66769.1"/>
    </source>
</evidence>
<protein>
    <submittedName>
        <fullName evidence="1">Uncharacterized protein</fullName>
    </submittedName>
</protein>
<proteinExistence type="predicted"/>
<reference evidence="1 2" key="1">
    <citation type="submission" date="2016-02" db="EMBL/GenBank/DDBJ databases">
        <title>Band-tailed pigeon sequencing and assembly.</title>
        <authorList>
            <person name="Soares A.E."/>
            <person name="Novak B.J."/>
            <person name="Rice E.S."/>
            <person name="O'Connell B."/>
            <person name="Chang D."/>
            <person name="Weber S."/>
            <person name="Shapiro B."/>
        </authorList>
    </citation>
    <scope>NUCLEOTIDE SEQUENCE [LARGE SCALE GENOMIC DNA]</scope>
    <source>
        <strain evidence="1">BTP2013</strain>
        <tissue evidence="1">Blood</tissue>
    </source>
</reference>
<keyword evidence="2" id="KW-1185">Reference proteome</keyword>
<accession>A0A1V4J3K2</accession>
<sequence>MTEIPLDHYAILELHCYSIGHGAQTSPEEQVMLVLLLIEQLAVGCLYSVNATNAFAAAGRYNLSMAIQLNFL</sequence>
<evidence type="ECO:0000313" key="2">
    <source>
        <dbReference type="Proteomes" id="UP000190648"/>
    </source>
</evidence>
<name>A0A1V4J3K2_PATFA</name>
<comment type="caution">
    <text evidence="1">The sequence shown here is derived from an EMBL/GenBank/DDBJ whole genome shotgun (WGS) entry which is preliminary data.</text>
</comment>
<organism evidence="1 2">
    <name type="scientific">Patagioenas fasciata monilis</name>
    <dbReference type="NCBI Taxonomy" id="372326"/>
    <lineage>
        <taxon>Eukaryota</taxon>
        <taxon>Metazoa</taxon>
        <taxon>Chordata</taxon>
        <taxon>Craniata</taxon>
        <taxon>Vertebrata</taxon>
        <taxon>Euteleostomi</taxon>
        <taxon>Archelosauria</taxon>
        <taxon>Archosauria</taxon>
        <taxon>Dinosauria</taxon>
        <taxon>Saurischia</taxon>
        <taxon>Theropoda</taxon>
        <taxon>Coelurosauria</taxon>
        <taxon>Aves</taxon>
        <taxon>Neognathae</taxon>
        <taxon>Neoaves</taxon>
        <taxon>Columbimorphae</taxon>
        <taxon>Columbiformes</taxon>
        <taxon>Columbidae</taxon>
        <taxon>Patagioenas</taxon>
    </lineage>
</organism>
<dbReference type="Proteomes" id="UP000190648">
    <property type="component" value="Unassembled WGS sequence"/>
</dbReference>
<dbReference type="EMBL" id="LSYS01009367">
    <property type="protein sequence ID" value="OPJ66769.1"/>
    <property type="molecule type" value="Genomic_DNA"/>
</dbReference>
<dbReference type="AlphaFoldDB" id="A0A1V4J3K2"/>